<name>A0A1F7GSF3_9BACT</name>
<protein>
    <submittedName>
        <fullName evidence="1">Uncharacterized protein</fullName>
    </submittedName>
</protein>
<evidence type="ECO:0000313" key="1">
    <source>
        <dbReference type="EMBL" id="OGK21960.1"/>
    </source>
</evidence>
<comment type="caution">
    <text evidence="1">The sequence shown here is derived from an EMBL/GenBank/DDBJ whole genome shotgun (WGS) entry which is preliminary data.</text>
</comment>
<accession>A0A1F7GSF3</accession>
<dbReference type="AlphaFoldDB" id="A0A1F7GSF3"/>
<proteinExistence type="predicted"/>
<dbReference type="Proteomes" id="UP000177026">
    <property type="component" value="Unassembled WGS sequence"/>
</dbReference>
<evidence type="ECO:0000313" key="2">
    <source>
        <dbReference type="Proteomes" id="UP000177026"/>
    </source>
</evidence>
<organism evidence="1 2">
    <name type="scientific">Candidatus Roizmanbacteria bacterium RIFCSPHIGHO2_01_FULL_39_8</name>
    <dbReference type="NCBI Taxonomy" id="1802033"/>
    <lineage>
        <taxon>Bacteria</taxon>
        <taxon>Candidatus Roizmaniibacteriota</taxon>
    </lineage>
</organism>
<sequence>MLIQELPLYPIEKAITQAPVKSQKMSTSQQPIHPLAPLKTLDNLLLNMFPQNKDKNRIIQTRKLLGKTAENLSNEQIHCIVTKFQFLINSWLDEFEKEVFGGKTLKEVLNEK</sequence>
<reference evidence="1 2" key="1">
    <citation type="journal article" date="2016" name="Nat. Commun.">
        <title>Thousands of microbial genomes shed light on interconnected biogeochemical processes in an aquifer system.</title>
        <authorList>
            <person name="Anantharaman K."/>
            <person name="Brown C.T."/>
            <person name="Hug L.A."/>
            <person name="Sharon I."/>
            <person name="Castelle C.J."/>
            <person name="Probst A.J."/>
            <person name="Thomas B.C."/>
            <person name="Singh A."/>
            <person name="Wilkins M.J."/>
            <person name="Karaoz U."/>
            <person name="Brodie E.L."/>
            <person name="Williams K.H."/>
            <person name="Hubbard S.S."/>
            <person name="Banfield J.F."/>
        </authorList>
    </citation>
    <scope>NUCLEOTIDE SEQUENCE [LARGE SCALE GENOMIC DNA]</scope>
</reference>
<dbReference type="EMBL" id="MFZI01000011">
    <property type="protein sequence ID" value="OGK21960.1"/>
    <property type="molecule type" value="Genomic_DNA"/>
</dbReference>
<gene>
    <name evidence="1" type="ORF">A2866_06105</name>
</gene>